<feature type="domain" description="B30.2/SPRY" evidence="6">
    <location>
        <begin position="51"/>
        <end position="230"/>
    </location>
</feature>
<evidence type="ECO:0000259" key="6">
    <source>
        <dbReference type="PROSITE" id="PS50188"/>
    </source>
</evidence>
<dbReference type="Gene3D" id="3.30.40.10">
    <property type="entry name" value="Zinc/RING finger domain, C3HC4 (zinc finger)"/>
    <property type="match status" value="1"/>
</dbReference>
<dbReference type="PROSITE" id="PS50089">
    <property type="entry name" value="ZF_RING_2"/>
    <property type="match status" value="1"/>
</dbReference>
<dbReference type="InterPro" id="IPR013083">
    <property type="entry name" value="Znf_RING/FYVE/PHD"/>
</dbReference>
<dbReference type="GO" id="GO:0051603">
    <property type="term" value="P:proteolysis involved in protein catabolic process"/>
    <property type="evidence" value="ECO:0007669"/>
    <property type="project" value="TreeGrafter"/>
</dbReference>
<keyword evidence="1" id="KW-0479">Metal-binding</keyword>
<evidence type="ECO:0000256" key="3">
    <source>
        <dbReference type="ARBA" id="ARBA00022833"/>
    </source>
</evidence>
<gene>
    <name evidence="7" type="ORF">QLX08_000442</name>
</gene>
<dbReference type="InterPro" id="IPR001841">
    <property type="entry name" value="Znf_RING"/>
</dbReference>
<keyword evidence="8" id="KW-1185">Reference proteome</keyword>
<evidence type="ECO:0000313" key="7">
    <source>
        <dbReference type="EMBL" id="KAK9310164.1"/>
    </source>
</evidence>
<dbReference type="Gene3D" id="2.60.120.920">
    <property type="match status" value="1"/>
</dbReference>
<dbReference type="InterPro" id="IPR043136">
    <property type="entry name" value="B30.2/SPRY_sf"/>
</dbReference>
<dbReference type="InterPro" id="IPR001870">
    <property type="entry name" value="B30.2/SPRY"/>
</dbReference>
<keyword evidence="2 4" id="KW-0863">Zinc-finger</keyword>
<dbReference type="Pfam" id="PF25576">
    <property type="entry name" value="TPR_RNF123"/>
    <property type="match status" value="1"/>
</dbReference>
<dbReference type="SUPFAM" id="SSF57850">
    <property type="entry name" value="RING/U-box"/>
    <property type="match status" value="1"/>
</dbReference>
<sequence>MEIDEITKDIFGPDVFLESTNERCSKKSKHSSRVAHTLELINKYIESTLPKDAPEINVKDNRIGRIGQNIVKFDMTSRTGYFSVSFDKLCINSRSNFSTIRANTAVYQGKWMYEVKLGSKGLMQIGWSTINCKFTLESGVGDTIHSYAYDGDRIKKWNVSSCTYGEEWQLGDVIGCALDLDNGNVNFYRNGKHLGLAFENISRGVGFAYFPTVSLALTEALRANFGATPISHPLEGYEPLQAIPEQKIHQAVLLFKWFSKIVEQINTRQNVNKENISKEKLHDDSMKVQTYLMCLSNCILKRIGPLISIPYIIEHIVIPFIQCLSESGNSSLLTCLDLLWIFLEEHEFKLCLEYILMCSMFAIKHVSYLIEYFNQHKSLLFLTKICQHTSTRQYLLQHLFFNHVRFPNLMNIKPPNKEGLTNIVSDVWWETNPVDLTVEVNKESYFKACQQIETTISELEALQVKFLITLLDNSDGDETKPTSRTLFLRKFKQCFPPTNSNLEPVVLGFIYRLLVVLKILWDTEVRTSPVYVPCRVFYDGSIDYAKFDRLGGLASHLNKKYKEDLVQLLGHEHEVITMEQAVNSCSTTVVRINVNSGQESTVLNATSLPMNTINSTTSLLELLDTIISFYDIVVKRSLVRAAQLRNNMLEYISISQNLKRQLEKIKRREQFRSLSIEQELLRLINIFNAKLKNQGRYMAWIRATIYSEEKQLHLAWLLKIVTSTLTNASLEGNMFSFVPEFYLQTLAELCASLRNYIHPTTRIDKIPDYQEIFLNVAKFLCHHFMDFRIINVECQNMLLLMLAGFIFNPFTLEAMENVPEESRVKLVTNLVKSYGKRVWAESNWILVRFWQGNGFAFRYERSPHLQNKIGLRSLQQETMSQPRKPCPSAIYQGHLRDILLKNRHETTVFLNCIMNLLNWSFSEFIGMVQEIYNISSRPERFRMESKQLKVCVTCFDLTISLLRVLEMTITMVPNIFDNSPQSFRENLLFRLCQLLCQVLNRISSYTSCFIDVMLLEIPNLDAIDHFPILAAVIGVFLALLNEDMINYKLKTVTEVPKITQTLLLESNFQMSTLRFTLGGSTDEKQKKIRFSFLDYTNDVTEEEIKKVKDMIEYLDECLAILPKPKISSDNTDICTICYAQPITVTFKPCNHQTCHICIERHLLNSRACFFCKKRILKVTNSSNDVIHEFSDSDENM</sequence>
<dbReference type="InterPro" id="IPR013320">
    <property type="entry name" value="ConA-like_dom_sf"/>
</dbReference>
<dbReference type="PANTHER" id="PTHR13363:SF5">
    <property type="entry name" value="E3 UBIQUITIN-PROTEIN LIGASE RNF123"/>
    <property type="match status" value="1"/>
</dbReference>
<dbReference type="GO" id="GO:0004842">
    <property type="term" value="F:ubiquitin-protein transferase activity"/>
    <property type="evidence" value="ECO:0007669"/>
    <property type="project" value="InterPro"/>
</dbReference>
<proteinExistence type="predicted"/>
<dbReference type="InterPro" id="IPR045129">
    <property type="entry name" value="RNF123/RKP/RSPRY1"/>
</dbReference>
<dbReference type="SMART" id="SM00449">
    <property type="entry name" value="SPRY"/>
    <property type="match status" value="1"/>
</dbReference>
<evidence type="ECO:0008006" key="9">
    <source>
        <dbReference type="Google" id="ProtNLM"/>
    </source>
</evidence>
<protein>
    <recommendedName>
        <fullName evidence="9">E3 ubiquitin-protein ligase RNF123</fullName>
    </recommendedName>
</protein>
<feature type="domain" description="RING-type" evidence="5">
    <location>
        <begin position="1134"/>
        <end position="1172"/>
    </location>
</feature>
<evidence type="ECO:0000313" key="8">
    <source>
        <dbReference type="Proteomes" id="UP001432146"/>
    </source>
</evidence>
<dbReference type="GO" id="GO:0008270">
    <property type="term" value="F:zinc ion binding"/>
    <property type="evidence" value="ECO:0007669"/>
    <property type="project" value="UniProtKB-KW"/>
</dbReference>
<dbReference type="InterPro" id="IPR057987">
    <property type="entry name" value="TPR_RNF123/RKP"/>
</dbReference>
<dbReference type="PROSITE" id="PS50188">
    <property type="entry name" value="B302_SPRY"/>
    <property type="match status" value="1"/>
</dbReference>
<evidence type="ECO:0000256" key="1">
    <source>
        <dbReference type="ARBA" id="ARBA00022723"/>
    </source>
</evidence>
<dbReference type="PANTHER" id="PTHR13363">
    <property type="entry name" value="RING FINGER AND SRY DOMAIN-CONTAINING"/>
    <property type="match status" value="1"/>
</dbReference>
<dbReference type="GO" id="GO:0005737">
    <property type="term" value="C:cytoplasm"/>
    <property type="evidence" value="ECO:0007669"/>
    <property type="project" value="TreeGrafter"/>
</dbReference>
<evidence type="ECO:0000256" key="4">
    <source>
        <dbReference type="PROSITE-ProRule" id="PRU00175"/>
    </source>
</evidence>
<accession>A0AAW1AIT5</accession>
<dbReference type="EMBL" id="JAWNGG020000005">
    <property type="protein sequence ID" value="KAK9310164.1"/>
    <property type="molecule type" value="Genomic_DNA"/>
</dbReference>
<dbReference type="Proteomes" id="UP001432146">
    <property type="component" value="Unassembled WGS sequence"/>
</dbReference>
<name>A0AAW1AIT5_9HYME</name>
<evidence type="ECO:0000259" key="5">
    <source>
        <dbReference type="PROSITE" id="PS50089"/>
    </source>
</evidence>
<dbReference type="SUPFAM" id="SSF49899">
    <property type="entry name" value="Concanavalin A-like lectins/glucanases"/>
    <property type="match status" value="1"/>
</dbReference>
<keyword evidence="3" id="KW-0862">Zinc</keyword>
<evidence type="ECO:0000256" key="2">
    <source>
        <dbReference type="ARBA" id="ARBA00022771"/>
    </source>
</evidence>
<comment type="caution">
    <text evidence="7">The sequence shown here is derived from an EMBL/GenBank/DDBJ whole genome shotgun (WGS) entry which is preliminary data.</text>
</comment>
<reference evidence="7 8" key="1">
    <citation type="submission" date="2024-05" db="EMBL/GenBank/DDBJ databases">
        <title>The nuclear and mitochondrial genome assemblies of Tetragonisca angustula (Apidae: Meliponini), a tiny yet remarkable pollinator in the Neotropics.</title>
        <authorList>
            <person name="Ferrari R."/>
            <person name="Ricardo P.C."/>
            <person name="Dias F.C."/>
            <person name="Araujo N.S."/>
            <person name="Soares D.O."/>
            <person name="Zhou Q.-S."/>
            <person name="Zhu C.-D."/>
            <person name="Coutinho L."/>
            <person name="Airas M.C."/>
            <person name="Batista T.M."/>
        </authorList>
    </citation>
    <scope>NUCLEOTIDE SEQUENCE [LARGE SCALE GENOMIC DNA]</scope>
    <source>
        <strain evidence="7">ASF017062</strain>
        <tissue evidence="7">Abdomen</tissue>
    </source>
</reference>
<dbReference type="Pfam" id="PF13920">
    <property type="entry name" value="zf-C3HC4_3"/>
    <property type="match status" value="1"/>
</dbReference>
<organism evidence="7 8">
    <name type="scientific">Tetragonisca angustula</name>
    <dbReference type="NCBI Taxonomy" id="166442"/>
    <lineage>
        <taxon>Eukaryota</taxon>
        <taxon>Metazoa</taxon>
        <taxon>Ecdysozoa</taxon>
        <taxon>Arthropoda</taxon>
        <taxon>Hexapoda</taxon>
        <taxon>Insecta</taxon>
        <taxon>Pterygota</taxon>
        <taxon>Neoptera</taxon>
        <taxon>Endopterygota</taxon>
        <taxon>Hymenoptera</taxon>
        <taxon>Apocrita</taxon>
        <taxon>Aculeata</taxon>
        <taxon>Apoidea</taxon>
        <taxon>Anthophila</taxon>
        <taxon>Apidae</taxon>
        <taxon>Tetragonisca</taxon>
    </lineage>
</organism>
<dbReference type="InterPro" id="IPR003877">
    <property type="entry name" value="SPRY_dom"/>
</dbReference>
<dbReference type="AlphaFoldDB" id="A0AAW1AIT5"/>
<dbReference type="Pfam" id="PF00622">
    <property type="entry name" value="SPRY"/>
    <property type="match status" value="1"/>
</dbReference>
<dbReference type="CDD" id="cd16541">
    <property type="entry name" value="RING-HC_RNF123"/>
    <property type="match status" value="1"/>
</dbReference>